<sequence>MRNKEGNVGPLGSSIEEDKLRLSVDCKTWDLKGTPTLGQTEDMVLTTSSVGLLEFLQMIGVYLDSILSRCGSIRKDLNRIEELLKKGDMWDSSEDNINKMKALETQRNNLLKIEEVIWRQRTRALGLKDADRNTHKLHRKADQRKRITHSSKLKDDDGIWWRGRVNYERILINYFSDLFSSSSPSNINETCVVVKGNLGVATKEWCVKVFSEDEVEEALFKMHPLKALGPDGLPSLSFQKYWHVVGNEVKKTVLDILNGD</sequence>
<accession>A0A9D4W3G9</accession>
<organism evidence="1 2">
    <name type="scientific">Pisum sativum</name>
    <name type="common">Garden pea</name>
    <name type="synonym">Lathyrus oleraceus</name>
    <dbReference type="NCBI Taxonomy" id="3888"/>
    <lineage>
        <taxon>Eukaryota</taxon>
        <taxon>Viridiplantae</taxon>
        <taxon>Streptophyta</taxon>
        <taxon>Embryophyta</taxon>
        <taxon>Tracheophyta</taxon>
        <taxon>Spermatophyta</taxon>
        <taxon>Magnoliopsida</taxon>
        <taxon>eudicotyledons</taxon>
        <taxon>Gunneridae</taxon>
        <taxon>Pentapetalae</taxon>
        <taxon>rosids</taxon>
        <taxon>fabids</taxon>
        <taxon>Fabales</taxon>
        <taxon>Fabaceae</taxon>
        <taxon>Papilionoideae</taxon>
        <taxon>50 kb inversion clade</taxon>
        <taxon>NPAAA clade</taxon>
        <taxon>Hologalegina</taxon>
        <taxon>IRL clade</taxon>
        <taxon>Fabeae</taxon>
        <taxon>Lathyrus</taxon>
    </lineage>
</organism>
<keyword evidence="2" id="KW-1185">Reference proteome</keyword>
<protein>
    <recommendedName>
        <fullName evidence="3">Reverse transcriptase</fullName>
    </recommendedName>
</protein>
<reference evidence="1 2" key="1">
    <citation type="journal article" date="2022" name="Nat. Genet.">
        <title>Improved pea reference genome and pan-genome highlight genomic features and evolutionary characteristics.</title>
        <authorList>
            <person name="Yang T."/>
            <person name="Liu R."/>
            <person name="Luo Y."/>
            <person name="Hu S."/>
            <person name="Wang D."/>
            <person name="Wang C."/>
            <person name="Pandey M.K."/>
            <person name="Ge S."/>
            <person name="Xu Q."/>
            <person name="Li N."/>
            <person name="Li G."/>
            <person name="Huang Y."/>
            <person name="Saxena R.K."/>
            <person name="Ji Y."/>
            <person name="Li M."/>
            <person name="Yan X."/>
            <person name="He Y."/>
            <person name="Liu Y."/>
            <person name="Wang X."/>
            <person name="Xiang C."/>
            <person name="Varshney R.K."/>
            <person name="Ding H."/>
            <person name="Gao S."/>
            <person name="Zong X."/>
        </authorList>
    </citation>
    <scope>NUCLEOTIDE SEQUENCE [LARGE SCALE GENOMIC DNA]</scope>
    <source>
        <strain evidence="1 2">cv. Zhongwan 6</strain>
    </source>
</reference>
<proteinExistence type="predicted"/>
<evidence type="ECO:0000313" key="2">
    <source>
        <dbReference type="Proteomes" id="UP001058974"/>
    </source>
</evidence>
<dbReference type="AlphaFoldDB" id="A0A9D4W3G9"/>
<gene>
    <name evidence="1" type="ORF">KIW84_060905</name>
</gene>
<dbReference type="EMBL" id="JAMSHJ010000006">
    <property type="protein sequence ID" value="KAI5393979.1"/>
    <property type="molecule type" value="Genomic_DNA"/>
</dbReference>
<dbReference type="Proteomes" id="UP001058974">
    <property type="component" value="Chromosome 6"/>
</dbReference>
<evidence type="ECO:0008006" key="3">
    <source>
        <dbReference type="Google" id="ProtNLM"/>
    </source>
</evidence>
<dbReference type="Gramene" id="Psat06G0090500-T1">
    <property type="protein sequence ID" value="KAI5393979.1"/>
    <property type="gene ID" value="KIW84_060905"/>
</dbReference>
<name>A0A9D4W3G9_PEA</name>
<comment type="caution">
    <text evidence="1">The sequence shown here is derived from an EMBL/GenBank/DDBJ whole genome shotgun (WGS) entry which is preliminary data.</text>
</comment>
<evidence type="ECO:0000313" key="1">
    <source>
        <dbReference type="EMBL" id="KAI5393979.1"/>
    </source>
</evidence>